<dbReference type="PRINTS" id="PR00080">
    <property type="entry name" value="SDRFAMILY"/>
</dbReference>
<accession>A0A0D2GTT1</accession>
<dbReference type="AlphaFoldDB" id="A0A0D2GTT1"/>
<dbReference type="Pfam" id="PF13561">
    <property type="entry name" value="adh_short_C2"/>
    <property type="match status" value="1"/>
</dbReference>
<dbReference type="PANTHER" id="PTHR24321:SF8">
    <property type="entry name" value="ESTRADIOL 17-BETA-DEHYDROGENASE 8-RELATED"/>
    <property type="match status" value="1"/>
</dbReference>
<proteinExistence type="inferred from homology"/>
<comment type="similarity">
    <text evidence="1">Belongs to the short-chain dehydrogenases/reductases (SDR) family.</text>
</comment>
<dbReference type="InterPro" id="IPR036291">
    <property type="entry name" value="NAD(P)-bd_dom_sf"/>
</dbReference>
<dbReference type="SUPFAM" id="SSF51735">
    <property type="entry name" value="NAD(P)-binding Rossmann-fold domains"/>
    <property type="match status" value="1"/>
</dbReference>
<dbReference type="EMBL" id="KN847481">
    <property type="protein sequence ID" value="KIX01743.1"/>
    <property type="molecule type" value="Genomic_DNA"/>
</dbReference>
<dbReference type="InterPro" id="IPR020904">
    <property type="entry name" value="Sc_DH/Rdtase_CS"/>
</dbReference>
<dbReference type="PROSITE" id="PS00061">
    <property type="entry name" value="ADH_SHORT"/>
    <property type="match status" value="1"/>
</dbReference>
<keyword evidence="2" id="KW-0521">NADP</keyword>
<dbReference type="CDD" id="cd05233">
    <property type="entry name" value="SDR_c"/>
    <property type="match status" value="1"/>
</dbReference>
<evidence type="ECO:0000256" key="2">
    <source>
        <dbReference type="ARBA" id="ARBA00022857"/>
    </source>
</evidence>
<reference evidence="4 5" key="1">
    <citation type="submission" date="2015-01" db="EMBL/GenBank/DDBJ databases">
        <title>The Genome Sequence of Rhinocladiella mackenzie CBS 650.93.</title>
        <authorList>
            <consortium name="The Broad Institute Genomics Platform"/>
            <person name="Cuomo C."/>
            <person name="de Hoog S."/>
            <person name="Gorbushina A."/>
            <person name="Stielow B."/>
            <person name="Teixiera M."/>
            <person name="Abouelleil A."/>
            <person name="Chapman S.B."/>
            <person name="Priest M."/>
            <person name="Young S.K."/>
            <person name="Wortman J."/>
            <person name="Nusbaum C."/>
            <person name="Birren B."/>
        </authorList>
    </citation>
    <scope>NUCLEOTIDE SEQUENCE [LARGE SCALE GENOMIC DNA]</scope>
    <source>
        <strain evidence="4 5">CBS 650.93</strain>
    </source>
</reference>
<evidence type="ECO:0000256" key="3">
    <source>
        <dbReference type="ARBA" id="ARBA00023002"/>
    </source>
</evidence>
<dbReference type="GeneID" id="25297540"/>
<name>A0A0D2GTT1_9EURO</name>
<dbReference type="PRINTS" id="PR00081">
    <property type="entry name" value="GDHRDH"/>
</dbReference>
<dbReference type="Proteomes" id="UP000053617">
    <property type="component" value="Unassembled WGS sequence"/>
</dbReference>
<protein>
    <submittedName>
        <fullName evidence="4">Uncharacterized protein</fullName>
    </submittedName>
</protein>
<keyword evidence="5" id="KW-1185">Reference proteome</keyword>
<evidence type="ECO:0000313" key="5">
    <source>
        <dbReference type="Proteomes" id="UP000053617"/>
    </source>
</evidence>
<evidence type="ECO:0000256" key="1">
    <source>
        <dbReference type="ARBA" id="ARBA00006484"/>
    </source>
</evidence>
<dbReference type="VEuPathDB" id="FungiDB:Z518_09469"/>
<dbReference type="FunFam" id="3.40.50.720:FF:000084">
    <property type="entry name" value="Short-chain dehydrogenase reductase"/>
    <property type="match status" value="1"/>
</dbReference>
<dbReference type="HOGENOM" id="CLU_010194_1_0_1"/>
<sequence length="263" mass="28077">MDPFFTNRVYAVAGGASGIGLATSKALLRYGARVSIGDIRIPDSLLAELASGISDLRKAEDIIFLKTVDVRSRHDVDSWIEETVTKFSYLDGAANLAGTIPKDHNIGSIETVSDEDWDLVFGVNVYGVMNCLRAQMKYIGKFPGRTGGSVVNAGSGLSLAGRERTHTYTATKHAVLGLTRCVAREVGERGVRVNCIAPGFTETPLMKQSQSIEGSASKEDFSTTALGRMAQPSEIADTIVYLLSDKATFVTGAVICADGGWNC</sequence>
<dbReference type="STRING" id="1442369.A0A0D2GTT1"/>
<dbReference type="InterPro" id="IPR002347">
    <property type="entry name" value="SDR_fam"/>
</dbReference>
<dbReference type="GO" id="GO:0016491">
    <property type="term" value="F:oxidoreductase activity"/>
    <property type="evidence" value="ECO:0007669"/>
    <property type="project" value="UniProtKB-KW"/>
</dbReference>
<evidence type="ECO:0000313" key="4">
    <source>
        <dbReference type="EMBL" id="KIX01743.1"/>
    </source>
</evidence>
<dbReference type="PANTHER" id="PTHR24321">
    <property type="entry name" value="DEHYDROGENASES, SHORT CHAIN"/>
    <property type="match status" value="1"/>
</dbReference>
<gene>
    <name evidence="4" type="ORF">Z518_09469</name>
</gene>
<dbReference type="Gene3D" id="3.40.50.720">
    <property type="entry name" value="NAD(P)-binding Rossmann-like Domain"/>
    <property type="match status" value="1"/>
</dbReference>
<dbReference type="RefSeq" id="XP_013268879.1">
    <property type="nucleotide sequence ID" value="XM_013413425.1"/>
</dbReference>
<keyword evidence="3" id="KW-0560">Oxidoreductase</keyword>
<dbReference type="OrthoDB" id="1669814at2759"/>
<organism evidence="4 5">
    <name type="scientific">Rhinocladiella mackenziei CBS 650.93</name>
    <dbReference type="NCBI Taxonomy" id="1442369"/>
    <lineage>
        <taxon>Eukaryota</taxon>
        <taxon>Fungi</taxon>
        <taxon>Dikarya</taxon>
        <taxon>Ascomycota</taxon>
        <taxon>Pezizomycotina</taxon>
        <taxon>Eurotiomycetes</taxon>
        <taxon>Chaetothyriomycetidae</taxon>
        <taxon>Chaetothyriales</taxon>
        <taxon>Herpotrichiellaceae</taxon>
        <taxon>Rhinocladiella</taxon>
    </lineage>
</organism>